<evidence type="ECO:0000313" key="2">
    <source>
        <dbReference type="Proteomes" id="UP001145742"/>
    </source>
</evidence>
<accession>A0ABQ9DI08</accession>
<evidence type="ECO:0000313" key="1">
    <source>
        <dbReference type="EMBL" id="KAJ7419096.1"/>
    </source>
</evidence>
<reference evidence="1" key="1">
    <citation type="submission" date="2019-10" db="EMBL/GenBank/DDBJ databases">
        <authorList>
            <person name="Soares A.E.R."/>
            <person name="Aleixo A."/>
            <person name="Schneider P."/>
            <person name="Miyaki C.Y."/>
            <person name="Schneider M.P."/>
            <person name="Mello C."/>
            <person name="Vasconcelos A.T.R."/>
        </authorList>
    </citation>
    <scope>NUCLEOTIDE SEQUENCE</scope>
    <source>
        <tissue evidence="1">Muscle</tissue>
    </source>
</reference>
<organism evidence="1 2">
    <name type="scientific">Willisornis vidua</name>
    <name type="common">Xingu scale-backed antbird</name>
    <dbReference type="NCBI Taxonomy" id="1566151"/>
    <lineage>
        <taxon>Eukaryota</taxon>
        <taxon>Metazoa</taxon>
        <taxon>Chordata</taxon>
        <taxon>Craniata</taxon>
        <taxon>Vertebrata</taxon>
        <taxon>Euteleostomi</taxon>
        <taxon>Archelosauria</taxon>
        <taxon>Archosauria</taxon>
        <taxon>Dinosauria</taxon>
        <taxon>Saurischia</taxon>
        <taxon>Theropoda</taxon>
        <taxon>Coelurosauria</taxon>
        <taxon>Aves</taxon>
        <taxon>Neognathae</taxon>
        <taxon>Neoaves</taxon>
        <taxon>Telluraves</taxon>
        <taxon>Australaves</taxon>
        <taxon>Passeriformes</taxon>
        <taxon>Thamnophilidae</taxon>
        <taxon>Willisornis</taxon>
    </lineage>
</organism>
<name>A0ABQ9DI08_9PASS</name>
<proteinExistence type="predicted"/>
<sequence length="130" mass="14570">MTVEKYEENIRYPTTTLTWEIGLELQLSAGNKPYFCDLSETEIVSGLNSAKSTKRLLPNCKETAAHPSKHTLPEYAYCESPAIPGTEAYAQLKLQTGFPDQGRGWKEANPATYHIPSHHVNVLPYMMTLP</sequence>
<keyword evidence="2" id="KW-1185">Reference proteome</keyword>
<comment type="caution">
    <text evidence="1">The sequence shown here is derived from an EMBL/GenBank/DDBJ whole genome shotgun (WGS) entry which is preliminary data.</text>
</comment>
<gene>
    <name evidence="1" type="ORF">WISP_55796</name>
</gene>
<dbReference type="Proteomes" id="UP001145742">
    <property type="component" value="Unassembled WGS sequence"/>
</dbReference>
<protein>
    <submittedName>
        <fullName evidence="1">Uncharacterized protein</fullName>
    </submittedName>
</protein>
<dbReference type="EMBL" id="WHWB01033556">
    <property type="protein sequence ID" value="KAJ7419096.1"/>
    <property type="molecule type" value="Genomic_DNA"/>
</dbReference>